<feature type="domain" description="Glycosyl transferase family 1" evidence="1">
    <location>
        <begin position="139"/>
        <end position="235"/>
    </location>
</feature>
<sequence>MFSIAEYLSQKHEVDFFWDRKEDKDKAEEFFALNLDKVRFTNNIFARTGNLLEKYRITSQYDIIFYVTDGSIFLSGARKNFLIIHSPAHFPKKDFVTRLKLRTWNPVCYGEFIGDLIRKKLHKKAKILPPGIDTDFFTAQKKEKIILSVGRFFLYPHNKKQDILVKVFKNMVDEGLEDWKLVLAGGLSEDSGKDYVTKLKKDAASYPIVFEINSSSAKLQELYGKAGIYWHGAGYGEDL</sequence>
<dbReference type="Gene3D" id="3.40.50.2000">
    <property type="entry name" value="Glycogen Phosphorylase B"/>
    <property type="match status" value="1"/>
</dbReference>
<accession>A0A0G0SHY3</accession>
<dbReference type="Pfam" id="PF00534">
    <property type="entry name" value="Glycos_transf_1"/>
    <property type="match status" value="1"/>
</dbReference>
<dbReference type="AlphaFoldDB" id="A0A0G0SHY3"/>
<evidence type="ECO:0000259" key="1">
    <source>
        <dbReference type="Pfam" id="PF00534"/>
    </source>
</evidence>
<name>A0A0G0SHY3_9BACT</name>
<dbReference type="PATRIC" id="fig|1618450.3.peg.104"/>
<dbReference type="Proteomes" id="UP000034539">
    <property type="component" value="Unassembled WGS sequence"/>
</dbReference>
<comment type="caution">
    <text evidence="2">The sequence shown here is derived from an EMBL/GenBank/DDBJ whole genome shotgun (WGS) entry which is preliminary data.</text>
</comment>
<dbReference type="InterPro" id="IPR001296">
    <property type="entry name" value="Glyco_trans_1"/>
</dbReference>
<dbReference type="GO" id="GO:0016757">
    <property type="term" value="F:glycosyltransferase activity"/>
    <property type="evidence" value="ECO:0007669"/>
    <property type="project" value="InterPro"/>
</dbReference>
<protein>
    <recommendedName>
        <fullName evidence="1">Glycosyl transferase family 1 domain-containing protein</fullName>
    </recommendedName>
</protein>
<dbReference type="SUPFAM" id="SSF53756">
    <property type="entry name" value="UDP-Glycosyltransferase/glycogen phosphorylase"/>
    <property type="match status" value="1"/>
</dbReference>
<gene>
    <name evidence="2" type="ORF">UT63_C0003G0026</name>
</gene>
<proteinExistence type="predicted"/>
<reference evidence="2 3" key="1">
    <citation type="journal article" date="2015" name="Nature">
        <title>rRNA introns, odd ribosomes, and small enigmatic genomes across a large radiation of phyla.</title>
        <authorList>
            <person name="Brown C.T."/>
            <person name="Hug L.A."/>
            <person name="Thomas B.C."/>
            <person name="Sharon I."/>
            <person name="Castelle C.J."/>
            <person name="Singh A."/>
            <person name="Wilkins M.J."/>
            <person name="Williams K.H."/>
            <person name="Banfield J.F."/>
        </authorList>
    </citation>
    <scope>NUCLEOTIDE SEQUENCE [LARGE SCALE GENOMIC DNA]</scope>
</reference>
<evidence type="ECO:0000313" key="3">
    <source>
        <dbReference type="Proteomes" id="UP000034539"/>
    </source>
</evidence>
<dbReference type="EMBL" id="LBXN01000003">
    <property type="protein sequence ID" value="KKR34310.1"/>
    <property type="molecule type" value="Genomic_DNA"/>
</dbReference>
<evidence type="ECO:0000313" key="2">
    <source>
        <dbReference type="EMBL" id="KKR34310.1"/>
    </source>
</evidence>
<organism evidence="2 3">
    <name type="scientific">Candidatus Gottesmanbacteria bacterium GW2011_GWC2_39_8</name>
    <dbReference type="NCBI Taxonomy" id="1618450"/>
    <lineage>
        <taxon>Bacteria</taxon>
        <taxon>Candidatus Gottesmaniibacteriota</taxon>
    </lineage>
</organism>